<comment type="similarity">
    <text evidence="3 14">Belongs to the bacterial solute-binding protein 3 family.</text>
</comment>
<dbReference type="GO" id="GO:0030313">
    <property type="term" value="C:cell envelope"/>
    <property type="evidence" value="ECO:0007669"/>
    <property type="project" value="UniProtKB-SubCell"/>
</dbReference>
<evidence type="ECO:0000256" key="5">
    <source>
        <dbReference type="ARBA" id="ARBA00022692"/>
    </source>
</evidence>
<dbReference type="SMART" id="SM00918">
    <property type="entry name" value="Lig_chan-Glu_bd"/>
    <property type="match status" value="1"/>
</dbReference>
<dbReference type="STRING" id="1121409.SAMN02745124_02229"/>
<evidence type="ECO:0000256" key="3">
    <source>
        <dbReference type="ARBA" id="ARBA00010333"/>
    </source>
</evidence>
<dbReference type="PANTHER" id="PTHR35936">
    <property type="entry name" value="MEMBRANE-BOUND LYTIC MUREIN TRANSGLYCOSYLASE F"/>
    <property type="match status" value="1"/>
</dbReference>
<dbReference type="OrthoDB" id="6192933at2"/>
<keyword evidence="13" id="KW-0407">Ion channel</keyword>
<evidence type="ECO:0000256" key="12">
    <source>
        <dbReference type="ARBA" id="ARBA00023286"/>
    </source>
</evidence>
<keyword evidence="6" id="KW-0732">Signal</keyword>
<gene>
    <name evidence="18" type="ORF">SAMN02745124_02229</name>
</gene>
<evidence type="ECO:0000313" key="18">
    <source>
        <dbReference type="EMBL" id="SHH85460.1"/>
    </source>
</evidence>
<reference evidence="18 19" key="1">
    <citation type="submission" date="2016-11" db="EMBL/GenBank/DDBJ databases">
        <authorList>
            <person name="Jaros S."/>
            <person name="Januszkiewicz K."/>
            <person name="Wedrychowicz H."/>
        </authorList>
    </citation>
    <scope>NUCLEOTIDE SEQUENCE [LARGE SCALE GENOMIC DNA]</scope>
    <source>
        <strain evidence="18 19">DSM 9705</strain>
    </source>
</reference>
<dbReference type="GO" id="GO:0015276">
    <property type="term" value="F:ligand-gated monoatomic ion channel activity"/>
    <property type="evidence" value="ECO:0007669"/>
    <property type="project" value="InterPro"/>
</dbReference>
<evidence type="ECO:0000256" key="2">
    <source>
        <dbReference type="ARBA" id="ARBA00004196"/>
    </source>
</evidence>
<dbReference type="AlphaFoldDB" id="A0A1M5WDC0"/>
<keyword evidence="4" id="KW-0813">Transport</keyword>
<organism evidence="18 19">
    <name type="scientific">Desulfofustis glycolicus DSM 9705</name>
    <dbReference type="NCBI Taxonomy" id="1121409"/>
    <lineage>
        <taxon>Bacteria</taxon>
        <taxon>Pseudomonadati</taxon>
        <taxon>Thermodesulfobacteriota</taxon>
        <taxon>Desulfobulbia</taxon>
        <taxon>Desulfobulbales</taxon>
        <taxon>Desulfocapsaceae</taxon>
        <taxon>Desulfofustis</taxon>
    </lineage>
</organism>
<evidence type="ECO:0000256" key="14">
    <source>
        <dbReference type="RuleBase" id="RU003744"/>
    </source>
</evidence>
<dbReference type="RefSeq" id="WP_084540603.1">
    <property type="nucleotide sequence ID" value="NZ_FQXS01000012.1"/>
</dbReference>
<dbReference type="CDD" id="cd13629">
    <property type="entry name" value="PBP2_Dsm1740"/>
    <property type="match status" value="1"/>
</dbReference>
<evidence type="ECO:0000256" key="10">
    <source>
        <dbReference type="ARBA" id="ARBA00023170"/>
    </source>
</evidence>
<keyword evidence="11" id="KW-0325">Glycoprotein</keyword>
<feature type="domain" description="Solute-binding protein family 3/N-terminal" evidence="15">
    <location>
        <begin position="50"/>
        <end position="273"/>
    </location>
</feature>
<protein>
    <submittedName>
        <fullName evidence="18">Amino acid ABC transporter substrate-binding protein, PAAT family</fullName>
    </submittedName>
</protein>
<evidence type="ECO:0000256" key="4">
    <source>
        <dbReference type="ARBA" id="ARBA00022448"/>
    </source>
</evidence>
<dbReference type="SMART" id="SM00062">
    <property type="entry name" value="PBPb"/>
    <property type="match status" value="1"/>
</dbReference>
<comment type="subcellular location">
    <subcellularLocation>
        <location evidence="2">Cell envelope</location>
    </subcellularLocation>
    <subcellularLocation>
        <location evidence="1">Membrane</location>
        <topology evidence="1">Multi-pass membrane protein</topology>
    </subcellularLocation>
</comment>
<evidence type="ECO:0000256" key="9">
    <source>
        <dbReference type="ARBA" id="ARBA00023136"/>
    </source>
</evidence>
<dbReference type="InterPro" id="IPR001638">
    <property type="entry name" value="Solute-binding_3/MltF_N"/>
</dbReference>
<dbReference type="Pfam" id="PF00497">
    <property type="entry name" value="SBP_bac_3"/>
    <property type="match status" value="1"/>
</dbReference>
<accession>A0A1M5WDC0</accession>
<feature type="domain" description="Ionotropic glutamate receptor L-glutamate and glycine-binding" evidence="17">
    <location>
        <begin position="60"/>
        <end position="105"/>
    </location>
</feature>
<dbReference type="EMBL" id="FQXS01000012">
    <property type="protein sequence ID" value="SHH85460.1"/>
    <property type="molecule type" value="Genomic_DNA"/>
</dbReference>
<keyword evidence="8" id="KW-0406">Ion transport</keyword>
<dbReference type="PROSITE" id="PS01039">
    <property type="entry name" value="SBP_BACTERIAL_3"/>
    <property type="match status" value="1"/>
</dbReference>
<dbReference type="GO" id="GO:0016020">
    <property type="term" value="C:membrane"/>
    <property type="evidence" value="ECO:0007669"/>
    <property type="project" value="UniProtKB-SubCell"/>
</dbReference>
<proteinExistence type="inferred from homology"/>
<dbReference type="InterPro" id="IPR001320">
    <property type="entry name" value="Iontro_rcpt_C"/>
</dbReference>
<evidence type="ECO:0000259" key="17">
    <source>
        <dbReference type="SMART" id="SM00918"/>
    </source>
</evidence>
<keyword evidence="12" id="KW-1071">Ligand-gated ion channel</keyword>
<evidence type="ECO:0000259" key="15">
    <source>
        <dbReference type="SMART" id="SM00062"/>
    </source>
</evidence>
<evidence type="ECO:0000313" key="19">
    <source>
        <dbReference type="Proteomes" id="UP000184139"/>
    </source>
</evidence>
<dbReference type="InterPro" id="IPR018313">
    <property type="entry name" value="SBP_3_CS"/>
</dbReference>
<keyword evidence="9" id="KW-0472">Membrane</keyword>
<feature type="domain" description="Ionotropic glutamate receptor C-terminal" evidence="16">
    <location>
        <begin position="50"/>
        <end position="272"/>
    </location>
</feature>
<evidence type="ECO:0000256" key="11">
    <source>
        <dbReference type="ARBA" id="ARBA00023180"/>
    </source>
</evidence>
<keyword evidence="19" id="KW-1185">Reference proteome</keyword>
<name>A0A1M5WDC0_9BACT</name>
<dbReference type="PANTHER" id="PTHR35936:SF38">
    <property type="entry name" value="GLUTAMINE-BINDING PERIPLASMIC PROTEIN"/>
    <property type="match status" value="1"/>
</dbReference>
<keyword evidence="10" id="KW-0675">Receptor</keyword>
<dbReference type="SUPFAM" id="SSF53850">
    <property type="entry name" value="Periplasmic binding protein-like II"/>
    <property type="match status" value="1"/>
</dbReference>
<dbReference type="SMART" id="SM00079">
    <property type="entry name" value="PBPe"/>
    <property type="match status" value="1"/>
</dbReference>
<evidence type="ECO:0000256" key="7">
    <source>
        <dbReference type="ARBA" id="ARBA00022989"/>
    </source>
</evidence>
<evidence type="ECO:0000256" key="13">
    <source>
        <dbReference type="ARBA" id="ARBA00023303"/>
    </source>
</evidence>
<sequence>MLQTRLKRSIVVLTFMFLVFAAGPGLALAASIQNDLARASVIEQIVKRGVLQVGMDTFEPWAMKDKNGQFIGFEIDVARRLAEDMGVTVEFVPTAWSGIIPALLTGKFDVIIGGMGILPQRALKVNFSQPYDYSGMAIVAHRERAAGFDTLDDFNKVDVEIAVKLGTSAVTAARKYLPQATLRMFETEPQAYQELRNGNVHAVIGNAPKPAFEALSYSDTLFLPIEGTFTKEPIGFALRKGDPDALAFFNSWITGVREEGWLSERHHYWFETRDWIDQVK</sequence>
<dbReference type="Gene3D" id="3.40.190.10">
    <property type="entry name" value="Periplasmic binding protein-like II"/>
    <property type="match status" value="2"/>
</dbReference>
<evidence type="ECO:0000256" key="8">
    <source>
        <dbReference type="ARBA" id="ARBA00023065"/>
    </source>
</evidence>
<dbReference type="InterPro" id="IPR019594">
    <property type="entry name" value="Glu/Gly-bd"/>
</dbReference>
<evidence type="ECO:0000256" key="1">
    <source>
        <dbReference type="ARBA" id="ARBA00004141"/>
    </source>
</evidence>
<keyword evidence="5" id="KW-0812">Transmembrane</keyword>
<dbReference type="Proteomes" id="UP000184139">
    <property type="component" value="Unassembled WGS sequence"/>
</dbReference>
<keyword evidence="7" id="KW-1133">Transmembrane helix</keyword>
<evidence type="ECO:0000259" key="16">
    <source>
        <dbReference type="SMART" id="SM00079"/>
    </source>
</evidence>
<evidence type="ECO:0000256" key="6">
    <source>
        <dbReference type="ARBA" id="ARBA00022729"/>
    </source>
</evidence>